<reference evidence="1" key="3">
    <citation type="submission" date="2022-06" db="UniProtKB">
        <authorList>
            <consortium name="EnsemblPlants"/>
        </authorList>
    </citation>
    <scope>IDENTIFICATION</scope>
</reference>
<keyword evidence="2" id="KW-1185">Reference proteome</keyword>
<accession>A0A8R7QKY5</accession>
<name>A0A8R7QKY5_TRIUA</name>
<proteinExistence type="predicted"/>
<reference evidence="2" key="1">
    <citation type="journal article" date="2013" name="Nature">
        <title>Draft genome of the wheat A-genome progenitor Triticum urartu.</title>
        <authorList>
            <person name="Ling H.Q."/>
            <person name="Zhao S."/>
            <person name="Liu D."/>
            <person name="Wang J."/>
            <person name="Sun H."/>
            <person name="Zhang C."/>
            <person name="Fan H."/>
            <person name="Li D."/>
            <person name="Dong L."/>
            <person name="Tao Y."/>
            <person name="Gao C."/>
            <person name="Wu H."/>
            <person name="Li Y."/>
            <person name="Cui Y."/>
            <person name="Guo X."/>
            <person name="Zheng S."/>
            <person name="Wang B."/>
            <person name="Yu K."/>
            <person name="Liang Q."/>
            <person name="Yang W."/>
            <person name="Lou X."/>
            <person name="Chen J."/>
            <person name="Feng M."/>
            <person name="Jian J."/>
            <person name="Zhang X."/>
            <person name="Luo G."/>
            <person name="Jiang Y."/>
            <person name="Liu J."/>
            <person name="Wang Z."/>
            <person name="Sha Y."/>
            <person name="Zhang B."/>
            <person name="Wu H."/>
            <person name="Tang D."/>
            <person name="Shen Q."/>
            <person name="Xue P."/>
            <person name="Zou S."/>
            <person name="Wang X."/>
            <person name="Liu X."/>
            <person name="Wang F."/>
            <person name="Yang Y."/>
            <person name="An X."/>
            <person name="Dong Z."/>
            <person name="Zhang K."/>
            <person name="Zhang X."/>
            <person name="Luo M.C."/>
            <person name="Dvorak J."/>
            <person name="Tong Y."/>
            <person name="Wang J."/>
            <person name="Yang H."/>
            <person name="Li Z."/>
            <person name="Wang D."/>
            <person name="Zhang A."/>
            <person name="Wang J."/>
        </authorList>
    </citation>
    <scope>NUCLEOTIDE SEQUENCE</scope>
    <source>
        <strain evidence="2">cv. G1812</strain>
    </source>
</reference>
<evidence type="ECO:0000313" key="2">
    <source>
        <dbReference type="Proteomes" id="UP000015106"/>
    </source>
</evidence>
<evidence type="ECO:0000313" key="1">
    <source>
        <dbReference type="EnsemblPlants" id="TuG1812G0500004697.01.T01.cds288623"/>
    </source>
</evidence>
<dbReference type="AlphaFoldDB" id="A0A8R7QKY5"/>
<organism evidence="1 2">
    <name type="scientific">Triticum urartu</name>
    <name type="common">Red wild einkorn</name>
    <name type="synonym">Crithodium urartu</name>
    <dbReference type="NCBI Taxonomy" id="4572"/>
    <lineage>
        <taxon>Eukaryota</taxon>
        <taxon>Viridiplantae</taxon>
        <taxon>Streptophyta</taxon>
        <taxon>Embryophyta</taxon>
        <taxon>Tracheophyta</taxon>
        <taxon>Spermatophyta</taxon>
        <taxon>Magnoliopsida</taxon>
        <taxon>Liliopsida</taxon>
        <taxon>Poales</taxon>
        <taxon>Poaceae</taxon>
        <taxon>BOP clade</taxon>
        <taxon>Pooideae</taxon>
        <taxon>Triticodae</taxon>
        <taxon>Triticeae</taxon>
        <taxon>Triticinae</taxon>
        <taxon>Triticum</taxon>
    </lineage>
</organism>
<protein>
    <submittedName>
        <fullName evidence="1">Uncharacterized protein</fullName>
    </submittedName>
</protein>
<dbReference type="Gramene" id="TuG1812G0500004697.01.T01">
    <property type="protein sequence ID" value="TuG1812G0500004697.01.T01.cds288623"/>
    <property type="gene ID" value="TuG1812G0500004697.01"/>
</dbReference>
<reference evidence="1" key="2">
    <citation type="submission" date="2018-03" db="EMBL/GenBank/DDBJ databases">
        <title>The Triticum urartu genome reveals the dynamic nature of wheat genome evolution.</title>
        <authorList>
            <person name="Ling H."/>
            <person name="Ma B."/>
            <person name="Shi X."/>
            <person name="Liu H."/>
            <person name="Dong L."/>
            <person name="Sun H."/>
            <person name="Cao Y."/>
            <person name="Gao Q."/>
            <person name="Zheng S."/>
            <person name="Li Y."/>
            <person name="Yu Y."/>
            <person name="Du H."/>
            <person name="Qi M."/>
            <person name="Li Y."/>
            <person name="Yu H."/>
            <person name="Cui Y."/>
            <person name="Wang N."/>
            <person name="Chen C."/>
            <person name="Wu H."/>
            <person name="Zhao Y."/>
            <person name="Zhang J."/>
            <person name="Li Y."/>
            <person name="Zhou W."/>
            <person name="Zhang B."/>
            <person name="Hu W."/>
            <person name="Eijk M."/>
            <person name="Tang J."/>
            <person name="Witsenboer H."/>
            <person name="Zhao S."/>
            <person name="Li Z."/>
            <person name="Zhang A."/>
            <person name="Wang D."/>
            <person name="Liang C."/>
        </authorList>
    </citation>
    <scope>NUCLEOTIDE SEQUENCE [LARGE SCALE GENOMIC DNA]</scope>
    <source>
        <strain evidence="1">cv. G1812</strain>
    </source>
</reference>
<dbReference type="Proteomes" id="UP000015106">
    <property type="component" value="Chromosome 5"/>
</dbReference>
<sequence length="82" mass="9051">MALVNKANGEALKHSLSQSHPVTNLLFFSSSIHSSLIMLSDACVHSGSFKILENLDISDYLPHIPDTYFLCFHTSSDYAHGK</sequence>
<dbReference type="EnsemblPlants" id="TuG1812G0500004697.01.T01">
    <property type="protein sequence ID" value="TuG1812G0500004697.01.T01.cds288623"/>
    <property type="gene ID" value="TuG1812G0500004697.01"/>
</dbReference>